<comment type="pathway">
    <text evidence="8">Pyrimidine metabolism; dUMP biosynthesis; dUMP from dCTP (dUTP route): step 2/2.</text>
</comment>
<dbReference type="HAMAP" id="MF_00116">
    <property type="entry name" value="dUTPase_bact"/>
    <property type="match status" value="1"/>
</dbReference>
<dbReference type="RefSeq" id="WP_094722217.1">
    <property type="nucleotide sequence ID" value="NZ_MWWS01000002.1"/>
</dbReference>
<comment type="caution">
    <text evidence="8">Lacks conserved residue(s) required for the propagation of feature annotation.</text>
</comment>
<name>A0A261EVV3_9BIFI</name>
<evidence type="ECO:0000313" key="10">
    <source>
        <dbReference type="EMBL" id="OZG50983.1"/>
    </source>
</evidence>
<evidence type="ECO:0000259" key="9">
    <source>
        <dbReference type="Pfam" id="PF00692"/>
    </source>
</evidence>
<dbReference type="GO" id="GO:0046081">
    <property type="term" value="P:dUTP catabolic process"/>
    <property type="evidence" value="ECO:0007669"/>
    <property type="project" value="InterPro"/>
</dbReference>
<sequence>MVYDETYNEPETIEVLLKPVSEHGQEDGDKHNSEQPYLRYAMAGDAGADLRTRISFNLAPFERALVPTGISMALPAGYVGLVHPRSGLAVNDGVTVLNAPGTVDAGYRGEIKVPLINLDPERTVSFHAGDRIAQLVIQRYVQARFVVADSLPDSERSSHGFGSTGL</sequence>
<evidence type="ECO:0000256" key="7">
    <source>
        <dbReference type="ARBA" id="ARBA00047686"/>
    </source>
</evidence>
<dbReference type="Pfam" id="PF00692">
    <property type="entry name" value="dUTPase"/>
    <property type="match status" value="1"/>
</dbReference>
<comment type="caution">
    <text evidence="10">The sequence shown here is derived from an EMBL/GenBank/DDBJ whole genome shotgun (WGS) entry which is preliminary data.</text>
</comment>
<dbReference type="UniPathway" id="UPA00610">
    <property type="reaction ID" value="UER00666"/>
</dbReference>
<dbReference type="NCBIfam" id="NF001862">
    <property type="entry name" value="PRK00601.1"/>
    <property type="match status" value="1"/>
</dbReference>
<keyword evidence="4 8" id="KW-0378">Hydrolase</keyword>
<proteinExistence type="inferred from homology"/>
<keyword evidence="6 8" id="KW-0546">Nucleotide metabolism</keyword>
<dbReference type="NCBIfam" id="TIGR00576">
    <property type="entry name" value="dut"/>
    <property type="match status" value="1"/>
</dbReference>
<dbReference type="PANTHER" id="PTHR11241:SF0">
    <property type="entry name" value="DEOXYURIDINE 5'-TRIPHOSPHATE NUCLEOTIDOHYDROLASE"/>
    <property type="match status" value="1"/>
</dbReference>
<dbReference type="GO" id="GO:0004170">
    <property type="term" value="F:dUTP diphosphatase activity"/>
    <property type="evidence" value="ECO:0007669"/>
    <property type="project" value="UniProtKB-UniRule"/>
</dbReference>
<dbReference type="InterPro" id="IPR033704">
    <property type="entry name" value="dUTPase_trimeric"/>
</dbReference>
<evidence type="ECO:0000256" key="3">
    <source>
        <dbReference type="ARBA" id="ARBA00022723"/>
    </source>
</evidence>
<comment type="catalytic activity">
    <reaction evidence="7 8">
        <text>dUTP + H2O = dUMP + diphosphate + H(+)</text>
        <dbReference type="Rhea" id="RHEA:10248"/>
        <dbReference type="ChEBI" id="CHEBI:15377"/>
        <dbReference type="ChEBI" id="CHEBI:15378"/>
        <dbReference type="ChEBI" id="CHEBI:33019"/>
        <dbReference type="ChEBI" id="CHEBI:61555"/>
        <dbReference type="ChEBI" id="CHEBI:246422"/>
        <dbReference type="EC" id="3.6.1.23"/>
    </reaction>
</comment>
<dbReference type="SUPFAM" id="SSF51283">
    <property type="entry name" value="dUTPase-like"/>
    <property type="match status" value="1"/>
</dbReference>
<evidence type="ECO:0000256" key="2">
    <source>
        <dbReference type="ARBA" id="ARBA00006581"/>
    </source>
</evidence>
<keyword evidence="11" id="KW-1185">Reference proteome</keyword>
<evidence type="ECO:0000256" key="8">
    <source>
        <dbReference type="HAMAP-Rule" id="MF_00116"/>
    </source>
</evidence>
<feature type="binding site" evidence="8">
    <location>
        <begin position="85"/>
        <end position="87"/>
    </location>
    <ligand>
        <name>substrate</name>
    </ligand>
</feature>
<organism evidence="10 11">
    <name type="scientific">Bombiscardovia coagulans</name>
    <dbReference type="NCBI Taxonomy" id="686666"/>
    <lineage>
        <taxon>Bacteria</taxon>
        <taxon>Bacillati</taxon>
        <taxon>Actinomycetota</taxon>
        <taxon>Actinomycetes</taxon>
        <taxon>Bifidobacteriales</taxon>
        <taxon>Bifidobacteriaceae</taxon>
        <taxon>Bombiscardovia</taxon>
    </lineage>
</organism>
<feature type="binding site" evidence="8">
    <location>
        <position position="98"/>
    </location>
    <ligand>
        <name>substrate</name>
    </ligand>
</feature>
<evidence type="ECO:0000256" key="1">
    <source>
        <dbReference type="ARBA" id="ARBA00001946"/>
    </source>
</evidence>
<evidence type="ECO:0000256" key="6">
    <source>
        <dbReference type="ARBA" id="ARBA00023080"/>
    </source>
</evidence>
<keyword evidence="5 8" id="KW-0460">Magnesium</keyword>
<dbReference type="GO" id="GO:0006226">
    <property type="term" value="P:dUMP biosynthetic process"/>
    <property type="evidence" value="ECO:0007669"/>
    <property type="project" value="UniProtKB-UniRule"/>
</dbReference>
<dbReference type="InterPro" id="IPR008181">
    <property type="entry name" value="dUTPase"/>
</dbReference>
<accession>A0A261EVV3</accession>
<dbReference type="PANTHER" id="PTHR11241">
    <property type="entry name" value="DEOXYURIDINE 5'-TRIPHOSPHATE NUCLEOTIDOHYDROLASE"/>
    <property type="match status" value="1"/>
</dbReference>
<feature type="binding site" evidence="8">
    <location>
        <begin position="102"/>
        <end position="104"/>
    </location>
    <ligand>
        <name>substrate</name>
    </ligand>
</feature>
<dbReference type="Gene3D" id="2.70.40.10">
    <property type="match status" value="1"/>
</dbReference>
<feature type="domain" description="dUTPase-like" evidence="9">
    <location>
        <begin position="38"/>
        <end position="165"/>
    </location>
</feature>
<gene>
    <name evidence="8" type="primary">dut</name>
    <name evidence="10" type="ORF">BOCO_0169</name>
</gene>
<protein>
    <recommendedName>
        <fullName evidence="8">Deoxyuridine 5'-triphosphate nucleotidohydrolase</fullName>
        <shortName evidence="8">dUTPase</shortName>
        <ecNumber evidence="8">3.6.1.23</ecNumber>
    </recommendedName>
    <alternativeName>
        <fullName evidence="8">dUTP pyrophosphatase</fullName>
    </alternativeName>
</protein>
<dbReference type="FunFam" id="2.70.40.10:FF:000008">
    <property type="entry name" value="Deoxyuridine 5'-triphosphate nucleotidohydrolase"/>
    <property type="match status" value="1"/>
</dbReference>
<evidence type="ECO:0000313" key="11">
    <source>
        <dbReference type="Proteomes" id="UP000216004"/>
    </source>
</evidence>
<dbReference type="EMBL" id="MWWS01000002">
    <property type="protein sequence ID" value="OZG50983.1"/>
    <property type="molecule type" value="Genomic_DNA"/>
</dbReference>
<dbReference type="InterPro" id="IPR036157">
    <property type="entry name" value="dUTPase-like_sf"/>
</dbReference>
<comment type="cofactor">
    <cofactor evidence="1 8">
        <name>Mg(2+)</name>
        <dbReference type="ChEBI" id="CHEBI:18420"/>
    </cofactor>
</comment>
<dbReference type="AlphaFoldDB" id="A0A261EVV3"/>
<dbReference type="Proteomes" id="UP000216004">
    <property type="component" value="Unassembled WGS sequence"/>
</dbReference>
<comment type="function">
    <text evidence="8">This enzyme is involved in nucleotide metabolism: it produces dUMP, the immediate precursor of thymidine nucleotides and it decreases the intracellular concentration of dUTP so that uracil cannot be incorporated into DNA.</text>
</comment>
<comment type="similarity">
    <text evidence="2 8">Belongs to the dUTPase family.</text>
</comment>
<dbReference type="EC" id="3.6.1.23" evidence="8"/>
<evidence type="ECO:0000256" key="5">
    <source>
        <dbReference type="ARBA" id="ARBA00022842"/>
    </source>
</evidence>
<reference evidence="10 11" key="1">
    <citation type="journal article" date="2017" name="BMC Genomics">
        <title>Comparative genomic and phylogenomic analyses of the Bifidobacteriaceae family.</title>
        <authorList>
            <person name="Lugli G.A."/>
            <person name="Milani C."/>
            <person name="Turroni F."/>
            <person name="Duranti S."/>
            <person name="Mancabelli L."/>
            <person name="Mangifesta M."/>
            <person name="Ferrario C."/>
            <person name="Modesto M."/>
            <person name="Mattarelli P."/>
            <person name="Jiri K."/>
            <person name="van Sinderen D."/>
            <person name="Ventura M."/>
        </authorList>
    </citation>
    <scope>NUCLEOTIDE SEQUENCE [LARGE SCALE GENOMIC DNA]</scope>
    <source>
        <strain evidence="10 11">DSM 22924</strain>
    </source>
</reference>
<dbReference type="OrthoDB" id="9809956at2"/>
<dbReference type="CDD" id="cd07557">
    <property type="entry name" value="trimeric_dUTPase"/>
    <property type="match status" value="1"/>
</dbReference>
<evidence type="ECO:0000256" key="4">
    <source>
        <dbReference type="ARBA" id="ARBA00022801"/>
    </source>
</evidence>
<keyword evidence="3 8" id="KW-0479">Metal-binding</keyword>
<dbReference type="GO" id="GO:0000287">
    <property type="term" value="F:magnesium ion binding"/>
    <property type="evidence" value="ECO:0007669"/>
    <property type="project" value="UniProtKB-UniRule"/>
</dbReference>
<dbReference type="InterPro" id="IPR029054">
    <property type="entry name" value="dUTPase-like"/>
</dbReference>